<dbReference type="InParanoid" id="F8PY39"/>
<name>F8PY39_SERL3</name>
<dbReference type="EMBL" id="GL945480">
    <property type="protein sequence ID" value="EGN98802.1"/>
    <property type="molecule type" value="Genomic_DNA"/>
</dbReference>
<dbReference type="HOGENOM" id="CLU_2110464_0_0_1"/>
<dbReference type="AlphaFoldDB" id="F8PY39"/>
<reference evidence="2" key="1">
    <citation type="journal article" date="2011" name="Science">
        <title>The plant cell wall-decomposing machinery underlies the functional diversity of forest fungi.</title>
        <authorList>
            <person name="Eastwood D.C."/>
            <person name="Floudas D."/>
            <person name="Binder M."/>
            <person name="Majcherczyk A."/>
            <person name="Schneider P."/>
            <person name="Aerts A."/>
            <person name="Asiegbu F.O."/>
            <person name="Baker S.E."/>
            <person name="Barry K."/>
            <person name="Bendiksby M."/>
            <person name="Blumentritt M."/>
            <person name="Coutinho P.M."/>
            <person name="Cullen D."/>
            <person name="de Vries R.P."/>
            <person name="Gathman A."/>
            <person name="Goodell B."/>
            <person name="Henrissat B."/>
            <person name="Ihrmark K."/>
            <person name="Kauserud H."/>
            <person name="Kohler A."/>
            <person name="LaButti K."/>
            <person name="Lapidus A."/>
            <person name="Lavin J.L."/>
            <person name="Lee Y.-H."/>
            <person name="Lindquist E."/>
            <person name="Lilly W."/>
            <person name="Lucas S."/>
            <person name="Morin E."/>
            <person name="Murat C."/>
            <person name="Oguiza J.A."/>
            <person name="Park J."/>
            <person name="Pisabarro A.G."/>
            <person name="Riley R."/>
            <person name="Rosling A."/>
            <person name="Salamov A."/>
            <person name="Schmidt O."/>
            <person name="Schmutz J."/>
            <person name="Skrede I."/>
            <person name="Stenlid J."/>
            <person name="Wiebenga A."/>
            <person name="Xie X."/>
            <person name="Kuees U."/>
            <person name="Hibbett D.S."/>
            <person name="Hoffmeister D."/>
            <person name="Hoegberg N."/>
            <person name="Martin F."/>
            <person name="Grigoriev I.V."/>
            <person name="Watkinson S.C."/>
        </authorList>
    </citation>
    <scope>NUCLEOTIDE SEQUENCE [LARGE SCALE GENOMIC DNA]</scope>
    <source>
        <strain evidence="2">strain S7.3</strain>
    </source>
</reference>
<evidence type="ECO:0000313" key="2">
    <source>
        <dbReference type="Proteomes" id="UP000008063"/>
    </source>
</evidence>
<protein>
    <submittedName>
        <fullName evidence="1">Uncharacterized protein</fullName>
    </submittedName>
</protein>
<proteinExistence type="predicted"/>
<dbReference type="Proteomes" id="UP000008063">
    <property type="component" value="Unassembled WGS sequence"/>
</dbReference>
<accession>F8PY39</accession>
<keyword evidence="2" id="KW-1185">Reference proteome</keyword>
<evidence type="ECO:0000313" key="1">
    <source>
        <dbReference type="EMBL" id="EGN98802.1"/>
    </source>
</evidence>
<gene>
    <name evidence="1" type="ORF">SERLA73DRAFT_181445</name>
</gene>
<sequence>MLKVDFNIQSKEAPGARFLQQRVQTVKRKKRSLLNVTVRIQRSFCVSGSNTIEHRTYPEATATLLLSKMREEHHSLELARATRLARRNAVGLSESHHFMSGSRLKHRSLRWRPEV</sequence>
<organism evidence="2">
    <name type="scientific">Serpula lacrymans var. lacrymans (strain S7.3)</name>
    <name type="common">Dry rot fungus</name>
    <dbReference type="NCBI Taxonomy" id="936435"/>
    <lineage>
        <taxon>Eukaryota</taxon>
        <taxon>Fungi</taxon>
        <taxon>Dikarya</taxon>
        <taxon>Basidiomycota</taxon>
        <taxon>Agaricomycotina</taxon>
        <taxon>Agaricomycetes</taxon>
        <taxon>Agaricomycetidae</taxon>
        <taxon>Boletales</taxon>
        <taxon>Coniophorineae</taxon>
        <taxon>Serpulaceae</taxon>
        <taxon>Serpula</taxon>
    </lineage>
</organism>